<dbReference type="EMBL" id="CAJOBI010004019">
    <property type="protein sequence ID" value="CAF3988284.1"/>
    <property type="molecule type" value="Genomic_DNA"/>
</dbReference>
<dbReference type="Proteomes" id="UP000663824">
    <property type="component" value="Unassembled WGS sequence"/>
</dbReference>
<dbReference type="Proteomes" id="UP000676336">
    <property type="component" value="Unassembled WGS sequence"/>
</dbReference>
<evidence type="ECO:0000313" key="2">
    <source>
        <dbReference type="EMBL" id="CAF1931989.1"/>
    </source>
</evidence>
<keyword evidence="1" id="KW-0732">Signal</keyword>
<dbReference type="EMBL" id="CAJNRE010000801">
    <property type="protein sequence ID" value="CAF1931989.1"/>
    <property type="molecule type" value="Genomic_DNA"/>
</dbReference>
<feature type="signal peptide" evidence="1">
    <location>
        <begin position="1"/>
        <end position="18"/>
    </location>
</feature>
<dbReference type="SUPFAM" id="SSF51445">
    <property type="entry name" value="(Trans)glycosidases"/>
    <property type="match status" value="1"/>
</dbReference>
<protein>
    <submittedName>
        <fullName evidence="2">Uncharacterized protein</fullName>
    </submittedName>
</protein>
<evidence type="ECO:0000256" key="1">
    <source>
        <dbReference type="SAM" id="SignalP"/>
    </source>
</evidence>
<organism evidence="2 4">
    <name type="scientific">Rotaria magnacalcarata</name>
    <dbReference type="NCBI Taxonomy" id="392030"/>
    <lineage>
        <taxon>Eukaryota</taxon>
        <taxon>Metazoa</taxon>
        <taxon>Spiralia</taxon>
        <taxon>Gnathifera</taxon>
        <taxon>Rotifera</taxon>
        <taxon>Eurotatoria</taxon>
        <taxon>Bdelloidea</taxon>
        <taxon>Philodinida</taxon>
        <taxon>Philodinidae</taxon>
        <taxon>Rotaria</taxon>
    </lineage>
</organism>
<accession>A0A816KVK7</accession>
<sequence length="764" mass="88588">MYLLKIVLLFILINLSYSNINISINNRTGEYNLTINNRIWLRSSYTSLYTNNQWFTSKNQSLHLIDSIFKQGYDVLLGEWNETILIYNFNLNRTSINITGAIRQWKLIPAINFYFHNDFIDLNNDILLNCDQVRTVFPSFYIEKIDQDDHRAYLTFGGMMMGELEKHAGLWNNQSKFLKIGMSGGPLIIFDSTEYGQNDSIIISPLSEFMSTSLSVNKNILEYGFIGSIKSIPRNSTNSLIIYYSSDGINHLMEQWGSLMQKVFNRTNKYRLNDLTINYLGYYTDNGAYYYYNTEPQMNYEQTIIKIKENLTIPIHYLQLDSWWYYKGLGDGVKQWIARPDIFPSGLEGLNEKLNNFPLAAHNRYWSSDTIYLNKYNFVIDYFNLKSLPLGNDSFWIDLFNNSTKDFNLILYEQDWMNHQTIDFIPLCLSIDLGRQWLISMGSAANLFNINIQYSMNLPRHALQALEIDRVTQARVSDDYYIHINRQIPQWNIGVSSMLANAIGIAPFKDVFWSNQYQPGAPYKTTAHEVLPDREILISTLSTGPVAFGDGINYGDKERIMRCCRQDGLILKPTKPLTMIDLAISDWALHHGVIQGELYSTKTIINNEIFSFIFASSMKRNYSIVPSMIRSSNGILWSFDNPYKINYFDENHSLEISNKICNLTSFCLWYSSPIWSFNDSVSSKYSFMGEINKWTFISQQRFPSLYTNADNTQMTIVVQGVANEIVEVLVYHSKFQSIIHVNCHFYIDHLIAQLIINSTNVICL</sequence>
<name>A0A816KVK7_9BILA</name>
<proteinExistence type="predicted"/>
<evidence type="ECO:0000313" key="4">
    <source>
        <dbReference type="Proteomes" id="UP000663824"/>
    </source>
</evidence>
<dbReference type="AlphaFoldDB" id="A0A816KVK7"/>
<dbReference type="InterPro" id="IPR017853">
    <property type="entry name" value="GH"/>
</dbReference>
<evidence type="ECO:0000313" key="3">
    <source>
        <dbReference type="EMBL" id="CAF3988284.1"/>
    </source>
</evidence>
<feature type="chain" id="PRO_5036230243" evidence="1">
    <location>
        <begin position="19"/>
        <end position="764"/>
    </location>
</feature>
<gene>
    <name evidence="2" type="ORF">MBJ925_LOCUS4424</name>
    <name evidence="3" type="ORF">SMN809_LOCUS11251</name>
</gene>
<comment type="caution">
    <text evidence="2">The sequence shown here is derived from an EMBL/GenBank/DDBJ whole genome shotgun (WGS) entry which is preliminary data.</text>
</comment>
<reference evidence="2" key="1">
    <citation type="submission" date="2021-02" db="EMBL/GenBank/DDBJ databases">
        <authorList>
            <person name="Nowell W R."/>
        </authorList>
    </citation>
    <scope>NUCLEOTIDE SEQUENCE</scope>
</reference>